<reference evidence="1" key="1">
    <citation type="journal article" date="2021" name="PeerJ">
        <title>Extensive microbial diversity within the chicken gut microbiome revealed by metagenomics and culture.</title>
        <authorList>
            <person name="Gilroy R."/>
            <person name="Ravi A."/>
            <person name="Getino M."/>
            <person name="Pursley I."/>
            <person name="Horton D.L."/>
            <person name="Alikhan N.F."/>
            <person name="Baker D."/>
            <person name="Gharbi K."/>
            <person name="Hall N."/>
            <person name="Watson M."/>
            <person name="Adriaenssens E.M."/>
            <person name="Foster-Nyarko E."/>
            <person name="Jarju S."/>
            <person name="Secka A."/>
            <person name="Antonio M."/>
            <person name="Oren A."/>
            <person name="Chaudhuri R.R."/>
            <person name="La Ragione R."/>
            <person name="Hildebrand F."/>
            <person name="Pallen M.J."/>
        </authorList>
    </citation>
    <scope>NUCLEOTIDE SEQUENCE</scope>
    <source>
        <strain evidence="1">ChiSjej1B19-5720</strain>
    </source>
</reference>
<dbReference type="EMBL" id="DWYZ01000302">
    <property type="protein sequence ID" value="HJB30230.1"/>
    <property type="molecule type" value="Genomic_DNA"/>
</dbReference>
<dbReference type="AlphaFoldDB" id="A0A9D2LVU8"/>
<evidence type="ECO:0000313" key="1">
    <source>
        <dbReference type="EMBL" id="HJB30230.1"/>
    </source>
</evidence>
<accession>A0A9D2LVU8</accession>
<feature type="non-terminal residue" evidence="1">
    <location>
        <position position="189"/>
    </location>
</feature>
<gene>
    <name evidence="1" type="ORF">IAA06_15770</name>
</gene>
<reference evidence="1" key="2">
    <citation type="submission" date="2021-04" db="EMBL/GenBank/DDBJ databases">
        <authorList>
            <person name="Gilroy R."/>
        </authorList>
    </citation>
    <scope>NUCLEOTIDE SEQUENCE</scope>
    <source>
        <strain evidence="1">ChiSjej1B19-5720</strain>
    </source>
</reference>
<name>A0A9D2LVU8_9FIRM</name>
<proteinExistence type="predicted"/>
<sequence length="189" mass="22560">MDIQWFIEVISSEFIAQTLVGYTITEILDRVKNRLFNRKMTDGICQFYCCVADALKDTCEQLGWEFDITTIAETVVQPLTKQNVDFNQEYLGNLFSKYIGHEVTEKDLKQWVNCFLFRLSSDEYTQLRKYLKLRRMLSSDNKPQLIEGIKDDYDEYIHNYQRKLFWSNNDNIALKNLYVWNSYYIGESK</sequence>
<protein>
    <submittedName>
        <fullName evidence="1">Uncharacterized protein</fullName>
    </submittedName>
</protein>
<dbReference type="Proteomes" id="UP000823842">
    <property type="component" value="Unassembled WGS sequence"/>
</dbReference>
<organism evidence="1 2">
    <name type="scientific">Candidatus Blautia faecavium</name>
    <dbReference type="NCBI Taxonomy" id="2838487"/>
    <lineage>
        <taxon>Bacteria</taxon>
        <taxon>Bacillati</taxon>
        <taxon>Bacillota</taxon>
        <taxon>Clostridia</taxon>
        <taxon>Lachnospirales</taxon>
        <taxon>Lachnospiraceae</taxon>
        <taxon>Blautia</taxon>
    </lineage>
</organism>
<evidence type="ECO:0000313" key="2">
    <source>
        <dbReference type="Proteomes" id="UP000823842"/>
    </source>
</evidence>
<comment type="caution">
    <text evidence="1">The sequence shown here is derived from an EMBL/GenBank/DDBJ whole genome shotgun (WGS) entry which is preliminary data.</text>
</comment>